<dbReference type="EMBL" id="AYCK01026198">
    <property type="status" value="NOT_ANNOTATED_CDS"/>
    <property type="molecule type" value="Genomic_DNA"/>
</dbReference>
<dbReference type="GO" id="GO:0005164">
    <property type="term" value="F:tumor necrosis factor receptor binding"/>
    <property type="evidence" value="ECO:0007669"/>
    <property type="project" value="TreeGrafter"/>
</dbReference>
<reference evidence="1" key="2">
    <citation type="submission" date="2025-08" db="UniProtKB">
        <authorList>
            <consortium name="Ensembl"/>
        </authorList>
    </citation>
    <scope>IDENTIFICATION</scope>
</reference>
<dbReference type="GO" id="GO:0061630">
    <property type="term" value="F:ubiquitin protein ligase activity"/>
    <property type="evidence" value="ECO:0007669"/>
    <property type="project" value="TreeGrafter"/>
</dbReference>
<dbReference type="Proteomes" id="UP000028760">
    <property type="component" value="Unassembled WGS sequence"/>
</dbReference>
<dbReference type="GO" id="GO:0016235">
    <property type="term" value="C:aggresome"/>
    <property type="evidence" value="ECO:0007669"/>
    <property type="project" value="TreeGrafter"/>
</dbReference>
<name>A0A096MI84_POEFO</name>
<dbReference type="GO" id="GO:0006513">
    <property type="term" value="P:protein monoubiquitination"/>
    <property type="evidence" value="ECO:0007669"/>
    <property type="project" value="TreeGrafter"/>
</dbReference>
<sequence>MDEQSVESIAEVFRCFICMEKLRDARLCPHCSKLCCFSCIRVGVVNKLELTCFLCKAQFFNL</sequence>
<evidence type="ECO:0000313" key="1">
    <source>
        <dbReference type="Ensembl" id="ENSPFOP00000031125.1"/>
    </source>
</evidence>
<reference evidence="1" key="3">
    <citation type="submission" date="2025-09" db="UniProtKB">
        <authorList>
            <consortium name="Ensembl"/>
        </authorList>
    </citation>
    <scope>IDENTIFICATION</scope>
</reference>
<accession>A0A096MI84</accession>
<dbReference type="GO" id="GO:0031625">
    <property type="term" value="F:ubiquitin protein ligase binding"/>
    <property type="evidence" value="ECO:0007669"/>
    <property type="project" value="TreeGrafter"/>
</dbReference>
<organism evidence="1 2">
    <name type="scientific">Poecilia formosa</name>
    <name type="common">Amazon molly</name>
    <name type="synonym">Limia formosa</name>
    <dbReference type="NCBI Taxonomy" id="48698"/>
    <lineage>
        <taxon>Eukaryota</taxon>
        <taxon>Metazoa</taxon>
        <taxon>Chordata</taxon>
        <taxon>Craniata</taxon>
        <taxon>Vertebrata</taxon>
        <taxon>Euteleostomi</taxon>
        <taxon>Actinopterygii</taxon>
        <taxon>Neopterygii</taxon>
        <taxon>Teleostei</taxon>
        <taxon>Neoteleostei</taxon>
        <taxon>Acanthomorphata</taxon>
        <taxon>Ovalentaria</taxon>
        <taxon>Atherinomorphae</taxon>
        <taxon>Cyprinodontiformes</taxon>
        <taxon>Poeciliidae</taxon>
        <taxon>Poeciliinae</taxon>
        <taxon>Poecilia</taxon>
    </lineage>
</organism>
<keyword evidence="2" id="KW-1185">Reference proteome</keyword>
<dbReference type="InterPro" id="IPR053003">
    <property type="entry name" value="TRIM_RBCC_E3_ubiq-ligases"/>
</dbReference>
<dbReference type="GO" id="GO:0035098">
    <property type="term" value="C:ESC/E(Z) complex"/>
    <property type="evidence" value="ECO:0007669"/>
    <property type="project" value="TreeGrafter"/>
</dbReference>
<dbReference type="GO" id="GO:0070842">
    <property type="term" value="P:aggresome assembly"/>
    <property type="evidence" value="ECO:0007669"/>
    <property type="project" value="TreeGrafter"/>
</dbReference>
<dbReference type="SUPFAM" id="SSF57850">
    <property type="entry name" value="RING/U-box"/>
    <property type="match status" value="1"/>
</dbReference>
<protein>
    <submittedName>
        <fullName evidence="1">Uncharacterized protein</fullName>
    </submittedName>
</protein>
<dbReference type="GO" id="GO:0051865">
    <property type="term" value="P:protein autoubiquitination"/>
    <property type="evidence" value="ECO:0007669"/>
    <property type="project" value="TreeGrafter"/>
</dbReference>
<dbReference type="Ensembl" id="ENSPFOT00000030292.1">
    <property type="protein sequence ID" value="ENSPFOP00000031125.1"/>
    <property type="gene ID" value="ENSPFOG00000023645.1"/>
</dbReference>
<reference evidence="2" key="1">
    <citation type="submission" date="2013-10" db="EMBL/GenBank/DDBJ databases">
        <authorList>
            <person name="Schartl M."/>
            <person name="Warren W."/>
        </authorList>
    </citation>
    <scope>NUCLEOTIDE SEQUENCE [LARGE SCALE GENOMIC DNA]</scope>
    <source>
        <strain evidence="2">female</strain>
    </source>
</reference>
<evidence type="ECO:0000313" key="2">
    <source>
        <dbReference type="Proteomes" id="UP000028760"/>
    </source>
</evidence>
<dbReference type="PANTHER" id="PTHR36754:SF2">
    <property type="entry name" value="E3 UBIQUITIN-PROTEIN LIGASE TRIM37"/>
    <property type="match status" value="1"/>
</dbReference>
<dbReference type="Gene3D" id="3.30.40.10">
    <property type="entry name" value="Zinc/RING finger domain, C3HC4 (zinc finger)"/>
    <property type="match status" value="1"/>
</dbReference>
<dbReference type="PANTHER" id="PTHR36754">
    <property type="entry name" value="E3 UBIQUITIN-PROTEIN LIGASE TRIM37"/>
    <property type="match status" value="1"/>
</dbReference>
<dbReference type="GeneTree" id="ENSGT00410000025800"/>
<proteinExistence type="predicted"/>
<dbReference type="AlphaFoldDB" id="A0A096MI84"/>
<dbReference type="InterPro" id="IPR013083">
    <property type="entry name" value="Znf_RING/FYVE/PHD"/>
</dbReference>
<dbReference type="GO" id="GO:0005778">
    <property type="term" value="C:peroxisomal membrane"/>
    <property type="evidence" value="ECO:0007669"/>
    <property type="project" value="TreeGrafter"/>
</dbReference>